<feature type="domain" description="HD-GYP" evidence="3">
    <location>
        <begin position="186"/>
        <end position="383"/>
    </location>
</feature>
<proteinExistence type="predicted"/>
<feature type="transmembrane region" description="Helical" evidence="1">
    <location>
        <begin position="121"/>
        <end position="142"/>
    </location>
</feature>
<dbReference type="RefSeq" id="WP_307412755.1">
    <property type="nucleotide sequence ID" value="NZ_JAUSTW010000009.1"/>
</dbReference>
<accession>A0ABT9Y0V2</accession>
<dbReference type="Gene3D" id="1.10.3210.10">
    <property type="entry name" value="Hypothetical protein af1432"/>
    <property type="match status" value="1"/>
</dbReference>
<dbReference type="SMART" id="SM00471">
    <property type="entry name" value="HDc"/>
    <property type="match status" value="1"/>
</dbReference>
<feature type="transmembrane region" description="Helical" evidence="1">
    <location>
        <begin position="76"/>
        <end position="95"/>
    </location>
</feature>
<dbReference type="PANTHER" id="PTHR43155">
    <property type="entry name" value="CYCLIC DI-GMP PHOSPHODIESTERASE PA4108-RELATED"/>
    <property type="match status" value="1"/>
</dbReference>
<keyword evidence="1" id="KW-0812">Transmembrane</keyword>
<dbReference type="InterPro" id="IPR003607">
    <property type="entry name" value="HD/PDEase_dom"/>
</dbReference>
<evidence type="ECO:0000256" key="1">
    <source>
        <dbReference type="SAM" id="Phobius"/>
    </source>
</evidence>
<gene>
    <name evidence="4" type="ORF">J2S10_004662</name>
</gene>
<organism evidence="4 5">
    <name type="scientific">Neobacillus ginsengisoli</name>
    <dbReference type="NCBI Taxonomy" id="904295"/>
    <lineage>
        <taxon>Bacteria</taxon>
        <taxon>Bacillati</taxon>
        <taxon>Bacillota</taxon>
        <taxon>Bacilli</taxon>
        <taxon>Bacillales</taxon>
        <taxon>Bacillaceae</taxon>
        <taxon>Neobacillus</taxon>
    </lineage>
</organism>
<evidence type="ECO:0000259" key="2">
    <source>
        <dbReference type="PROSITE" id="PS51831"/>
    </source>
</evidence>
<dbReference type="Proteomes" id="UP001224122">
    <property type="component" value="Unassembled WGS sequence"/>
</dbReference>
<dbReference type="EMBL" id="JAUSTW010000009">
    <property type="protein sequence ID" value="MDQ0201456.1"/>
    <property type="molecule type" value="Genomic_DNA"/>
</dbReference>
<dbReference type="PROSITE" id="PS51832">
    <property type="entry name" value="HD_GYP"/>
    <property type="match status" value="1"/>
</dbReference>
<feature type="domain" description="HD" evidence="2">
    <location>
        <begin position="208"/>
        <end position="332"/>
    </location>
</feature>
<dbReference type="InterPro" id="IPR006674">
    <property type="entry name" value="HD_domain"/>
</dbReference>
<dbReference type="CDD" id="cd00077">
    <property type="entry name" value="HDc"/>
    <property type="match status" value="1"/>
</dbReference>
<comment type="caution">
    <text evidence="4">The sequence shown here is derived from an EMBL/GenBank/DDBJ whole genome shotgun (WGS) entry which is preliminary data.</text>
</comment>
<keyword evidence="5" id="KW-1185">Reference proteome</keyword>
<evidence type="ECO:0000313" key="5">
    <source>
        <dbReference type="Proteomes" id="UP001224122"/>
    </source>
</evidence>
<dbReference type="PROSITE" id="PS51831">
    <property type="entry name" value="HD"/>
    <property type="match status" value="1"/>
</dbReference>
<keyword evidence="1" id="KW-1133">Transmembrane helix</keyword>
<sequence>MIKQNRVQQYFDSHNNHLNEQILKISFVFLALSVTWNVIFHLLNVPYSRANLSILFAGLVICLLIMILKKFLPKDIMIHVILSFMLFIFTCLYFGSGFTDAWTYYLIVPIIAALYGQSKILLIYSFFSFVLLFGVSLLFPIQKPFDSIDLSNQLLTHIIITSFSFMVIRKLNGLYKKQIEFVKESAEITIEQVVKTFVVSVEAKDRYTFGHSDRVSKYAVAFAKTLPEFEDGKKLTQLHLMGLLHDIGKINIPESVLCKTSELSYEEYELIKTHTVVGAKMIEKVEGLEGLKSGVLYHHERWDGKGYPTQKKELDIPLEARVLALADAFDAMTSTRAYRSALSEKEAFIRIVEGKGTQFDPYLVEKLESVKLSWFKICRESQDDLDELERTFDIF</sequence>
<protein>
    <submittedName>
        <fullName evidence="4">HD superfamily phosphodiesterase</fullName>
    </submittedName>
</protein>
<evidence type="ECO:0000259" key="3">
    <source>
        <dbReference type="PROSITE" id="PS51832"/>
    </source>
</evidence>
<dbReference type="Pfam" id="PF13487">
    <property type="entry name" value="HD_5"/>
    <property type="match status" value="1"/>
</dbReference>
<keyword evidence="1" id="KW-0472">Membrane</keyword>
<dbReference type="InterPro" id="IPR037522">
    <property type="entry name" value="HD_GYP_dom"/>
</dbReference>
<dbReference type="SUPFAM" id="SSF109604">
    <property type="entry name" value="HD-domain/PDEase-like"/>
    <property type="match status" value="1"/>
</dbReference>
<evidence type="ECO:0000313" key="4">
    <source>
        <dbReference type="EMBL" id="MDQ0201456.1"/>
    </source>
</evidence>
<reference evidence="4 5" key="1">
    <citation type="submission" date="2023-07" db="EMBL/GenBank/DDBJ databases">
        <title>Genomic Encyclopedia of Type Strains, Phase IV (KMG-IV): sequencing the most valuable type-strain genomes for metagenomic binning, comparative biology and taxonomic classification.</title>
        <authorList>
            <person name="Goeker M."/>
        </authorList>
    </citation>
    <scope>NUCLEOTIDE SEQUENCE [LARGE SCALE GENOMIC DNA]</scope>
    <source>
        <strain evidence="4 5">DSM 27594</strain>
    </source>
</reference>
<feature type="transmembrane region" description="Helical" evidence="1">
    <location>
        <begin position="49"/>
        <end position="69"/>
    </location>
</feature>
<feature type="transmembrane region" description="Helical" evidence="1">
    <location>
        <begin position="154"/>
        <end position="171"/>
    </location>
</feature>
<name>A0ABT9Y0V2_9BACI</name>